<proteinExistence type="inferred from homology"/>
<dbReference type="Proteomes" id="UP000017640">
    <property type="component" value="Chromosome"/>
</dbReference>
<evidence type="ECO:0000256" key="5">
    <source>
        <dbReference type="ARBA" id="ARBA00022989"/>
    </source>
</evidence>
<dbReference type="InterPro" id="IPR036765">
    <property type="entry name" value="ZipA_FtsZ-bd_C_sf"/>
</dbReference>
<dbReference type="GO" id="GO:0043093">
    <property type="term" value="P:FtsZ-dependent cytokinesis"/>
    <property type="evidence" value="ECO:0007669"/>
    <property type="project" value="UniProtKB-UniRule"/>
</dbReference>
<comment type="function">
    <text evidence="8 9">Essential cell division protein that stabilizes the FtsZ protofilaments by cross-linking them and that serves as a cytoplasmic membrane anchor for the Z ring. Also required for the recruitment to the septal ring of downstream cell division proteins.</text>
</comment>
<evidence type="ECO:0000256" key="2">
    <source>
        <dbReference type="ARBA" id="ARBA00022519"/>
    </source>
</evidence>
<dbReference type="Pfam" id="PF04354">
    <property type="entry name" value="ZipA_C"/>
    <property type="match status" value="1"/>
</dbReference>
<comment type="subunit">
    <text evidence="8">Interacts with FtsZ via their C-terminal domains.</text>
</comment>
<keyword evidence="3 8" id="KW-0132">Cell division</keyword>
<evidence type="ECO:0000256" key="4">
    <source>
        <dbReference type="ARBA" id="ARBA00022692"/>
    </source>
</evidence>
<feature type="compositionally biased region" description="Pro residues" evidence="11">
    <location>
        <begin position="73"/>
        <end position="83"/>
    </location>
</feature>
<dbReference type="PANTHER" id="PTHR38685">
    <property type="entry name" value="CELL DIVISION PROTEIN ZIPA"/>
    <property type="match status" value="1"/>
</dbReference>
<gene>
    <name evidence="8" type="primary">zipA</name>
    <name evidence="13" type="ORF">SPICUR_03390</name>
</gene>
<evidence type="ECO:0000256" key="6">
    <source>
        <dbReference type="ARBA" id="ARBA00023136"/>
    </source>
</evidence>
<evidence type="ECO:0000256" key="10">
    <source>
        <dbReference type="SAM" id="Coils"/>
    </source>
</evidence>
<keyword evidence="5 8" id="KW-1133">Transmembrane helix</keyword>
<feature type="domain" description="ZipA C-terminal FtsZ-binding" evidence="12">
    <location>
        <begin position="117"/>
        <end position="247"/>
    </location>
</feature>
<keyword evidence="7 8" id="KW-0131">Cell cycle</keyword>
<evidence type="ECO:0000259" key="12">
    <source>
        <dbReference type="SMART" id="SM00771"/>
    </source>
</evidence>
<evidence type="ECO:0000313" key="13">
    <source>
        <dbReference type="EMBL" id="AGY91671.1"/>
    </source>
</evidence>
<dbReference type="KEGG" id="spiu:SPICUR_03390"/>
<keyword evidence="1 8" id="KW-1003">Cell membrane</keyword>
<accession>U5T346</accession>
<comment type="similarity">
    <text evidence="8 9">Belongs to the ZipA family.</text>
</comment>
<feature type="coiled-coil region" evidence="10">
    <location>
        <begin position="233"/>
        <end position="260"/>
    </location>
</feature>
<comment type="subcellular location">
    <subcellularLocation>
        <location evidence="8">Cell inner membrane</location>
        <topology evidence="8">Single-pass type I membrane protein</topology>
    </subcellularLocation>
    <text evidence="8">Localizes to the Z ring in an FtsZ-dependent manner.</text>
</comment>
<dbReference type="OrthoDB" id="7054914at2"/>
<protein>
    <recommendedName>
        <fullName evidence="8 9">Cell division protein ZipA</fullName>
    </recommendedName>
</protein>
<keyword evidence="4 8" id="KW-0812">Transmembrane</keyword>
<dbReference type="InterPro" id="IPR007449">
    <property type="entry name" value="ZipA_FtsZ-bd_C"/>
</dbReference>
<dbReference type="STRING" id="1335757.SPICUR_03390"/>
<evidence type="ECO:0000256" key="8">
    <source>
        <dbReference type="HAMAP-Rule" id="MF_00509"/>
    </source>
</evidence>
<evidence type="ECO:0000256" key="11">
    <source>
        <dbReference type="SAM" id="MobiDB-lite"/>
    </source>
</evidence>
<dbReference type="HOGENOM" id="CLU_030174_2_1_6"/>
<dbReference type="eggNOG" id="COG3115">
    <property type="taxonomic scope" value="Bacteria"/>
</dbReference>
<dbReference type="AlphaFoldDB" id="U5T346"/>
<dbReference type="GO" id="GO:0000917">
    <property type="term" value="P:division septum assembly"/>
    <property type="evidence" value="ECO:0007669"/>
    <property type="project" value="TreeGrafter"/>
</dbReference>
<dbReference type="GO" id="GO:0005886">
    <property type="term" value="C:plasma membrane"/>
    <property type="evidence" value="ECO:0007669"/>
    <property type="project" value="UniProtKB-SubCell"/>
</dbReference>
<feature type="transmembrane region" description="Helical" evidence="8">
    <location>
        <begin position="6"/>
        <end position="23"/>
    </location>
</feature>
<reference evidence="13 14" key="1">
    <citation type="journal article" date="2013" name="BMC Genomics">
        <title>Genomes of "Spiribacter", a streamlined, successful halophilic bacterium.</title>
        <authorList>
            <person name="Lopez-Perez M."/>
            <person name="Ghai R."/>
            <person name="Leon M.J."/>
            <person name="Rodriguez-Olmos A."/>
            <person name="Copa-Patino J.L."/>
            <person name="Soliveri J."/>
            <person name="Sanchez-Porro C."/>
            <person name="Ventosa A."/>
            <person name="Rodriguez-Valera F."/>
        </authorList>
    </citation>
    <scope>NUCLEOTIDE SEQUENCE [LARGE SCALE GENOMIC DNA]</scope>
    <source>
        <strain evidence="13 14">UAH-SP71</strain>
    </source>
</reference>
<evidence type="ECO:0000256" key="1">
    <source>
        <dbReference type="ARBA" id="ARBA00022475"/>
    </source>
</evidence>
<dbReference type="GO" id="GO:0032153">
    <property type="term" value="C:cell division site"/>
    <property type="evidence" value="ECO:0007669"/>
    <property type="project" value="UniProtKB-UniRule"/>
</dbReference>
<evidence type="ECO:0000256" key="9">
    <source>
        <dbReference type="RuleBase" id="RU003612"/>
    </source>
</evidence>
<evidence type="ECO:0000313" key="14">
    <source>
        <dbReference type="Proteomes" id="UP000017640"/>
    </source>
</evidence>
<sequence>MDELRWILLGLGILIIAGVYGYARLQDWRRDGPPWRRRGRAQREPFAGYSEPALDDDDDDILGPARVVEPTSTPTPTPTPAPNPGDSAEPAPAAEPPSAAEPPVDELAEVRGRAVGEEKIIALSVMAPETVPYNGAGVAEVLESAGLRLTAQGVFQRTLETDDGPVALFTVANIVEPGTFDASNPGATQTPGIVLIMQLPAPFDGLAAFEMMLTTARRVAQTLGGQLLDGRRCDLTTQAIEHLREELLEYRRRARVADRRRDGAS</sequence>
<name>U5T346_9GAMM</name>
<organism evidence="13 14">
    <name type="scientific">Spiribacter curvatus</name>
    <dbReference type="NCBI Taxonomy" id="1335757"/>
    <lineage>
        <taxon>Bacteria</taxon>
        <taxon>Pseudomonadati</taxon>
        <taxon>Pseudomonadota</taxon>
        <taxon>Gammaproteobacteria</taxon>
        <taxon>Chromatiales</taxon>
        <taxon>Ectothiorhodospiraceae</taxon>
        <taxon>Spiribacter</taxon>
    </lineage>
</organism>
<dbReference type="EMBL" id="CP005990">
    <property type="protein sequence ID" value="AGY91671.1"/>
    <property type="molecule type" value="Genomic_DNA"/>
</dbReference>
<keyword evidence="2 8" id="KW-0997">Cell inner membrane</keyword>
<dbReference type="Gene3D" id="3.30.1400.10">
    <property type="entry name" value="ZipA, C-terminal FtsZ-binding domain"/>
    <property type="match status" value="1"/>
</dbReference>
<feature type="compositionally biased region" description="Low complexity" evidence="11">
    <location>
        <begin position="87"/>
        <end position="102"/>
    </location>
</feature>
<dbReference type="SMART" id="SM00771">
    <property type="entry name" value="ZipA_C"/>
    <property type="match status" value="1"/>
</dbReference>
<dbReference type="NCBIfam" id="TIGR02205">
    <property type="entry name" value="septum_zipA"/>
    <property type="match status" value="1"/>
</dbReference>
<feature type="region of interest" description="Disordered" evidence="11">
    <location>
        <begin position="31"/>
        <end position="104"/>
    </location>
</feature>
<keyword evidence="6 8" id="KW-0472">Membrane</keyword>
<dbReference type="InterPro" id="IPR011919">
    <property type="entry name" value="Cell_div_ZipA"/>
</dbReference>
<keyword evidence="10" id="KW-0175">Coiled coil</keyword>
<dbReference type="SUPFAM" id="SSF64383">
    <property type="entry name" value="Cell-division protein ZipA, C-terminal domain"/>
    <property type="match status" value="1"/>
</dbReference>
<evidence type="ECO:0000256" key="7">
    <source>
        <dbReference type="ARBA" id="ARBA00023306"/>
    </source>
</evidence>
<keyword evidence="14" id="KW-1185">Reference proteome</keyword>
<dbReference type="PANTHER" id="PTHR38685:SF1">
    <property type="entry name" value="CELL DIVISION PROTEIN ZIPA"/>
    <property type="match status" value="1"/>
</dbReference>
<dbReference type="HAMAP" id="MF_00509">
    <property type="entry name" value="ZipA"/>
    <property type="match status" value="1"/>
</dbReference>
<evidence type="ECO:0000256" key="3">
    <source>
        <dbReference type="ARBA" id="ARBA00022618"/>
    </source>
</evidence>